<name>A0A6A6J611_WESOR</name>
<protein>
    <recommendedName>
        <fullName evidence="4">Centrosomin N-terminal motif 1 domain-containing protein</fullName>
    </recommendedName>
</protein>
<dbReference type="EMBL" id="ML986537">
    <property type="protein sequence ID" value="KAF2271573.1"/>
    <property type="molecule type" value="Genomic_DNA"/>
</dbReference>
<feature type="compositionally biased region" description="Low complexity" evidence="1">
    <location>
        <begin position="73"/>
        <end position="83"/>
    </location>
</feature>
<reference evidence="2" key="1">
    <citation type="journal article" date="2020" name="Stud. Mycol.">
        <title>101 Dothideomycetes genomes: a test case for predicting lifestyles and emergence of pathogens.</title>
        <authorList>
            <person name="Haridas S."/>
            <person name="Albert R."/>
            <person name="Binder M."/>
            <person name="Bloem J."/>
            <person name="Labutti K."/>
            <person name="Salamov A."/>
            <person name="Andreopoulos B."/>
            <person name="Baker S."/>
            <person name="Barry K."/>
            <person name="Bills G."/>
            <person name="Bluhm B."/>
            <person name="Cannon C."/>
            <person name="Castanera R."/>
            <person name="Culley D."/>
            <person name="Daum C."/>
            <person name="Ezra D."/>
            <person name="Gonzalez J."/>
            <person name="Henrissat B."/>
            <person name="Kuo A."/>
            <person name="Liang C."/>
            <person name="Lipzen A."/>
            <person name="Lutzoni F."/>
            <person name="Magnuson J."/>
            <person name="Mondo S."/>
            <person name="Nolan M."/>
            <person name="Ohm R."/>
            <person name="Pangilinan J."/>
            <person name="Park H.-J."/>
            <person name="Ramirez L."/>
            <person name="Alfaro M."/>
            <person name="Sun H."/>
            <person name="Tritt A."/>
            <person name="Yoshinaga Y."/>
            <person name="Zwiers L.-H."/>
            <person name="Turgeon B."/>
            <person name="Goodwin S."/>
            <person name="Spatafora J."/>
            <person name="Crous P."/>
            <person name="Grigoriev I."/>
        </authorList>
    </citation>
    <scope>NUCLEOTIDE SEQUENCE</scope>
    <source>
        <strain evidence="2">CBS 379.55</strain>
    </source>
</reference>
<feature type="compositionally biased region" description="Low complexity" evidence="1">
    <location>
        <begin position="384"/>
        <end position="409"/>
    </location>
</feature>
<dbReference type="RefSeq" id="XP_033649112.1">
    <property type="nucleotide sequence ID" value="XM_033801296.1"/>
</dbReference>
<evidence type="ECO:0000313" key="2">
    <source>
        <dbReference type="EMBL" id="KAF2271573.1"/>
    </source>
</evidence>
<dbReference type="Proteomes" id="UP000800097">
    <property type="component" value="Unassembled WGS sequence"/>
</dbReference>
<evidence type="ECO:0000313" key="3">
    <source>
        <dbReference type="Proteomes" id="UP000800097"/>
    </source>
</evidence>
<gene>
    <name evidence="2" type="ORF">EI97DRAFT_462694</name>
</gene>
<dbReference type="GeneID" id="54554471"/>
<dbReference type="AlphaFoldDB" id="A0A6A6J611"/>
<feature type="compositionally biased region" description="Low complexity" evidence="1">
    <location>
        <begin position="436"/>
        <end position="479"/>
    </location>
</feature>
<feature type="region of interest" description="Disordered" evidence="1">
    <location>
        <begin position="358"/>
        <end position="532"/>
    </location>
</feature>
<organism evidence="2 3">
    <name type="scientific">Westerdykella ornata</name>
    <dbReference type="NCBI Taxonomy" id="318751"/>
    <lineage>
        <taxon>Eukaryota</taxon>
        <taxon>Fungi</taxon>
        <taxon>Dikarya</taxon>
        <taxon>Ascomycota</taxon>
        <taxon>Pezizomycotina</taxon>
        <taxon>Dothideomycetes</taxon>
        <taxon>Pleosporomycetidae</taxon>
        <taxon>Pleosporales</taxon>
        <taxon>Sporormiaceae</taxon>
        <taxon>Westerdykella</taxon>
    </lineage>
</organism>
<dbReference type="Gene3D" id="1.10.287.1490">
    <property type="match status" value="1"/>
</dbReference>
<accession>A0A6A6J611</accession>
<proteinExistence type="predicted"/>
<evidence type="ECO:0000256" key="1">
    <source>
        <dbReference type="SAM" id="MobiDB-lite"/>
    </source>
</evidence>
<feature type="compositionally biased region" description="Polar residues" evidence="1">
    <location>
        <begin position="511"/>
        <end position="532"/>
    </location>
</feature>
<feature type="compositionally biased region" description="Polar residues" evidence="1">
    <location>
        <begin position="1"/>
        <end position="15"/>
    </location>
</feature>
<feature type="region of interest" description="Disordered" evidence="1">
    <location>
        <begin position="1"/>
        <end position="131"/>
    </location>
</feature>
<feature type="region of interest" description="Disordered" evidence="1">
    <location>
        <begin position="277"/>
        <end position="307"/>
    </location>
</feature>
<feature type="compositionally biased region" description="Polar residues" evidence="1">
    <location>
        <begin position="23"/>
        <end position="36"/>
    </location>
</feature>
<sequence>MSTPSSRRSAHSVTHSPIDPPRLNSQSPHTPSSERNFSPAEPKSDLLRSVLEARRAKDAPLTPGTDPMPLRRPATSSNATPTPAARPPSDPWLDAAALSDDDVPLPPRRHRRRPSEGGGLGQHRLPTQREQQAELETLKTKLFNLNLQSELLKKQNGELKDKLDMANQRIEELEPLEGENADLRRVNEKLKKRVRDMQDRMHELEASNEEILEIQTEAVGNMEGLQAGIEEAADTIIRLEEEKDAFQREIAALKQQLEHARKDGGDRGAVPARIYSIDESSSPSTAHFDSDYYSQPESPQVKGKNSKEGLSFADRAARLSAAKLLDVNVRSKQSMQSMKKRLSDASLKNTRLSLVIPTEADIPESPISTARPATPVPNRRQRVPEQQQRPRNASTASSIRSTSSPRTPSVGTTAAPDGLRGIYREHRATKAQQHASSGLRRSSSSNSSTPSRHAHPSSKSPSPSILSETASIATSSALSIPPPPSILSEDTLPVPDKEKWWRDVRGVRTIAPQTGSGTGTRRNSPTPAQMQTQRLRSLHVGASPDQGRHVEETNFLFNPAEDEEEFLEKARGYGGRGGVR</sequence>
<dbReference type="OrthoDB" id="10251744at2759"/>
<feature type="compositionally biased region" description="Basic and acidic residues" evidence="1">
    <location>
        <begin position="42"/>
        <end position="58"/>
    </location>
</feature>
<feature type="compositionally biased region" description="Basic and acidic residues" evidence="1">
    <location>
        <begin position="495"/>
        <end position="506"/>
    </location>
</feature>
<feature type="compositionally biased region" description="Polar residues" evidence="1">
    <location>
        <begin position="278"/>
        <end position="298"/>
    </location>
</feature>
<evidence type="ECO:0008006" key="4">
    <source>
        <dbReference type="Google" id="ProtNLM"/>
    </source>
</evidence>
<keyword evidence="3" id="KW-1185">Reference proteome</keyword>